<accession>A0A9N9AS06</accession>
<name>A0A9N9AS06_9GLOM</name>
<organism evidence="6 7">
    <name type="scientific">Ambispora gerdemannii</name>
    <dbReference type="NCBI Taxonomy" id="144530"/>
    <lineage>
        <taxon>Eukaryota</taxon>
        <taxon>Fungi</taxon>
        <taxon>Fungi incertae sedis</taxon>
        <taxon>Mucoromycota</taxon>
        <taxon>Glomeromycotina</taxon>
        <taxon>Glomeromycetes</taxon>
        <taxon>Archaeosporales</taxon>
        <taxon>Ambisporaceae</taxon>
        <taxon>Ambispora</taxon>
    </lineage>
</organism>
<evidence type="ECO:0000256" key="3">
    <source>
        <dbReference type="ARBA" id="ARBA00022801"/>
    </source>
</evidence>
<evidence type="ECO:0000259" key="5">
    <source>
        <dbReference type="Pfam" id="PF00561"/>
    </source>
</evidence>
<dbReference type="SUPFAM" id="SSF53474">
    <property type="entry name" value="alpha/beta-Hydrolases"/>
    <property type="match status" value="1"/>
</dbReference>
<dbReference type="GO" id="GO:0051792">
    <property type="term" value="P:medium-chain fatty acid biosynthetic process"/>
    <property type="evidence" value="ECO:0007669"/>
    <property type="project" value="TreeGrafter"/>
</dbReference>
<reference evidence="6" key="1">
    <citation type="submission" date="2021-06" db="EMBL/GenBank/DDBJ databases">
        <authorList>
            <person name="Kallberg Y."/>
            <person name="Tangrot J."/>
            <person name="Rosling A."/>
        </authorList>
    </citation>
    <scope>NUCLEOTIDE SEQUENCE</scope>
    <source>
        <strain evidence="6">MT106</strain>
    </source>
</reference>
<comment type="caution">
    <text evidence="6">The sequence shown here is derived from an EMBL/GenBank/DDBJ whole genome shotgun (WGS) entry which is preliminary data.</text>
</comment>
<dbReference type="Gene3D" id="3.40.50.1820">
    <property type="entry name" value="alpha/beta hydrolase"/>
    <property type="match status" value="1"/>
</dbReference>
<dbReference type="InterPro" id="IPR000073">
    <property type="entry name" value="AB_hydrolase_1"/>
</dbReference>
<evidence type="ECO:0000256" key="2">
    <source>
        <dbReference type="ARBA" id="ARBA00022487"/>
    </source>
</evidence>
<dbReference type="Pfam" id="PF00561">
    <property type="entry name" value="Abhydrolase_1"/>
    <property type="match status" value="1"/>
</dbReference>
<protein>
    <submittedName>
        <fullName evidence="6">11852_t:CDS:1</fullName>
    </submittedName>
</protein>
<evidence type="ECO:0000256" key="1">
    <source>
        <dbReference type="ARBA" id="ARBA00010884"/>
    </source>
</evidence>
<dbReference type="EMBL" id="CAJVPL010000890">
    <property type="protein sequence ID" value="CAG8537980.1"/>
    <property type="molecule type" value="Genomic_DNA"/>
</dbReference>
<feature type="active site" description="Charge relay system" evidence="4">
    <location>
        <position position="347"/>
    </location>
</feature>
<dbReference type="InterPro" id="IPR050960">
    <property type="entry name" value="AB_hydrolase_4_sf"/>
</dbReference>
<dbReference type="OrthoDB" id="5954035at2759"/>
<dbReference type="GO" id="GO:0047372">
    <property type="term" value="F:monoacylglycerol lipase activity"/>
    <property type="evidence" value="ECO:0007669"/>
    <property type="project" value="TreeGrafter"/>
</dbReference>
<keyword evidence="2" id="KW-0719">Serine esterase</keyword>
<feature type="active site" description="Charge relay system" evidence="4">
    <location>
        <position position="189"/>
    </location>
</feature>
<gene>
    <name evidence="6" type="ORF">AGERDE_LOCUS6042</name>
</gene>
<dbReference type="InterPro" id="IPR029058">
    <property type="entry name" value="AB_hydrolase_fold"/>
</dbReference>
<dbReference type="GO" id="GO:0008126">
    <property type="term" value="F:acetylesterase activity"/>
    <property type="evidence" value="ECO:0007669"/>
    <property type="project" value="TreeGrafter"/>
</dbReference>
<evidence type="ECO:0000256" key="4">
    <source>
        <dbReference type="PIRSR" id="PIRSR005211-1"/>
    </source>
</evidence>
<dbReference type="Proteomes" id="UP000789831">
    <property type="component" value="Unassembled WGS sequence"/>
</dbReference>
<sequence>MDVLFGSPVVLHHSSETIEITVHKEKKISFLEHITKTCPSLVGKDARFYPTIWLPNGHFQTAYAAYAKFDHVHHIEYDRNLIPTLDGGQFSLDWTPTLAEKPFDDTPTIVVLHGLTGGSHESYIRCVLEILTKPPHNYRAVVFNNRGCAKSQLLSPKLYCAAYTEDLRIALEYIQKCIPKAKLFAIGFSLGANILVKYLGEEGKNTPFIGAISVGNPFDILGSNVSMESKIIGRNIYSASLANNLKNSFAEHEHILKKHPKLDPAYIMLARSIREFDDRCTRVVFGYDTVNDYYRDASSSRFVTKVRIPLLCLQAEDDPVSVREWVPYDECRFNPYVILATTSHGGHLGWFTNFWHPTRWCIKPITEFSVAIIEAENFTVLPNDSIEQI</sequence>
<evidence type="ECO:0000313" key="6">
    <source>
        <dbReference type="EMBL" id="CAG8537980.1"/>
    </source>
</evidence>
<dbReference type="PANTHER" id="PTHR10794:SF63">
    <property type="entry name" value="ALPHA_BETA HYDROLASE 1, ISOFORM A"/>
    <property type="match status" value="1"/>
</dbReference>
<dbReference type="PROSITE" id="PS01133">
    <property type="entry name" value="UPF0017"/>
    <property type="match status" value="1"/>
</dbReference>
<feature type="active site" description="Charge relay system" evidence="4">
    <location>
        <position position="318"/>
    </location>
</feature>
<dbReference type="InterPro" id="IPR012020">
    <property type="entry name" value="ABHD4"/>
</dbReference>
<proteinExistence type="inferred from homology"/>
<keyword evidence="3" id="KW-0378">Hydrolase</keyword>
<keyword evidence="7" id="KW-1185">Reference proteome</keyword>
<dbReference type="GO" id="GO:0051793">
    <property type="term" value="P:medium-chain fatty acid catabolic process"/>
    <property type="evidence" value="ECO:0007669"/>
    <property type="project" value="TreeGrafter"/>
</dbReference>
<comment type="similarity">
    <text evidence="1">Belongs to the AB hydrolase superfamily. AB hydrolase 4 family.</text>
</comment>
<evidence type="ECO:0000313" key="7">
    <source>
        <dbReference type="Proteomes" id="UP000789831"/>
    </source>
</evidence>
<dbReference type="PIRSF" id="PIRSF005211">
    <property type="entry name" value="Ab_hydro_YheT"/>
    <property type="match status" value="1"/>
</dbReference>
<feature type="domain" description="AB hydrolase-1" evidence="5">
    <location>
        <begin position="107"/>
        <end position="230"/>
    </location>
</feature>
<dbReference type="InterPro" id="IPR000952">
    <property type="entry name" value="AB_hydrolase_4_CS"/>
</dbReference>
<dbReference type="AlphaFoldDB" id="A0A9N9AS06"/>
<dbReference type="PANTHER" id="PTHR10794">
    <property type="entry name" value="ABHYDROLASE DOMAIN-CONTAINING PROTEIN"/>
    <property type="match status" value="1"/>
</dbReference>